<evidence type="ECO:0000313" key="2">
    <source>
        <dbReference type="EMBL" id="QBF84826.1"/>
    </source>
</evidence>
<dbReference type="Proteomes" id="UP000291106">
    <property type="component" value="Chromosome"/>
</dbReference>
<keyword evidence="1" id="KW-0732">Signal</keyword>
<keyword evidence="3" id="KW-1185">Reference proteome</keyword>
<reference evidence="2 3" key="1">
    <citation type="submission" date="2019-02" db="EMBL/GenBank/DDBJ databases">
        <title>Shewanella sp. D4-2 isolated from Dokdo Island.</title>
        <authorList>
            <person name="Baek K."/>
        </authorList>
    </citation>
    <scope>NUCLEOTIDE SEQUENCE [LARGE SCALE GENOMIC DNA]</scope>
    <source>
        <strain evidence="2 3">D4-2</strain>
    </source>
</reference>
<evidence type="ECO:0000256" key="1">
    <source>
        <dbReference type="SAM" id="SignalP"/>
    </source>
</evidence>
<sequence length="222" mass="25328">MSRAAIVLLALICFAAHADRWPQIQFPKDAEVNVVADDMLYNGYPMRTWHLRDKQSQMMLASFFKKQWQNKSDKFDARMFNGDYVINSLQRPYLLTARIKQDYQGTIAYIGITKNLDELALKRVDNDFPTPSGSEVMSNIQSTDLYKKGHTLMVKSGKSLSASYHFYREYYQRRGWVEVSSILDNQAGKAALQMSQGANVVDISFFTQESAVIIVANQVKEG</sequence>
<organism evidence="2 3">
    <name type="scientific">Shewanella maritima</name>
    <dbReference type="NCBI Taxonomy" id="2520507"/>
    <lineage>
        <taxon>Bacteria</taxon>
        <taxon>Pseudomonadati</taxon>
        <taxon>Pseudomonadota</taxon>
        <taxon>Gammaproteobacteria</taxon>
        <taxon>Alteromonadales</taxon>
        <taxon>Shewanellaceae</taxon>
        <taxon>Shewanella</taxon>
    </lineage>
</organism>
<name>A0A411PMU4_9GAMM</name>
<dbReference type="AlphaFoldDB" id="A0A411PMU4"/>
<protein>
    <submittedName>
        <fullName evidence="2">Uncharacterized protein</fullName>
    </submittedName>
</protein>
<dbReference type="EMBL" id="CP036200">
    <property type="protein sequence ID" value="QBF84826.1"/>
    <property type="molecule type" value="Genomic_DNA"/>
</dbReference>
<dbReference type="OrthoDB" id="6258586at2"/>
<dbReference type="KEGG" id="smai:EXU30_07315"/>
<feature type="chain" id="PRO_5019574576" evidence="1">
    <location>
        <begin position="19"/>
        <end position="222"/>
    </location>
</feature>
<proteinExistence type="predicted"/>
<feature type="signal peptide" evidence="1">
    <location>
        <begin position="1"/>
        <end position="18"/>
    </location>
</feature>
<evidence type="ECO:0000313" key="3">
    <source>
        <dbReference type="Proteomes" id="UP000291106"/>
    </source>
</evidence>
<accession>A0A411PMU4</accession>
<gene>
    <name evidence="2" type="ORF">EXU30_07315</name>
</gene>